<evidence type="ECO:0000256" key="2">
    <source>
        <dbReference type="ARBA" id="ARBA00023125"/>
    </source>
</evidence>
<evidence type="ECO:0000256" key="1">
    <source>
        <dbReference type="ARBA" id="ARBA00023015"/>
    </source>
</evidence>
<keyword evidence="3" id="KW-0804">Transcription</keyword>
<name>A0A3S4STR9_9FLAO</name>
<sequence length="297" mass="34662">MERNSIRKHSIGEISKIMGVVQQSERLHVCIDKGTIADNFLQYPFRSDAYVIVLMLSGRMKVQLDLITYIIEPNDLIICSPQTVKNIIEREEGTKLVCIKFTFDFRYNNSINKRDFDLFLLQKRSFKMSLQKSEIDNIVNIAELLRKKNIENDPRLFGKEMIDYTFHLLLYEIAALYKKNNLGLKIEMSRKEELTLNFLKVLEDNFKKERSVQFYADSLFVTTGHLTKVLKEVSGKTTGELIDDIVLMEARMLLAYTSLSVSQIAEELQFSDQSCFGKFFKKHVTHSPLEYRRNIDK</sequence>
<dbReference type="SUPFAM" id="SSF46689">
    <property type="entry name" value="Homeodomain-like"/>
    <property type="match status" value="1"/>
</dbReference>
<dbReference type="PROSITE" id="PS01124">
    <property type="entry name" value="HTH_ARAC_FAMILY_2"/>
    <property type="match status" value="1"/>
</dbReference>
<feature type="domain" description="HTH araC/xylS-type" evidence="4">
    <location>
        <begin position="196"/>
        <end position="294"/>
    </location>
</feature>
<evidence type="ECO:0000256" key="3">
    <source>
        <dbReference type="ARBA" id="ARBA00023163"/>
    </source>
</evidence>
<dbReference type="AlphaFoldDB" id="A0A3S4STR9"/>
<dbReference type="Gene3D" id="1.10.10.60">
    <property type="entry name" value="Homeodomain-like"/>
    <property type="match status" value="1"/>
</dbReference>
<dbReference type="InterPro" id="IPR018060">
    <property type="entry name" value="HTH_AraC"/>
</dbReference>
<protein>
    <submittedName>
        <fullName evidence="5">AraC family transcriptional regulator</fullName>
    </submittedName>
</protein>
<dbReference type="PANTHER" id="PTHR43280:SF32">
    <property type="entry name" value="TRANSCRIPTIONAL REGULATORY PROTEIN"/>
    <property type="match status" value="1"/>
</dbReference>
<dbReference type="GO" id="GO:0043565">
    <property type="term" value="F:sequence-specific DNA binding"/>
    <property type="evidence" value="ECO:0007669"/>
    <property type="project" value="InterPro"/>
</dbReference>
<dbReference type="SUPFAM" id="SSF51182">
    <property type="entry name" value="RmlC-like cupins"/>
    <property type="match status" value="1"/>
</dbReference>
<keyword evidence="2" id="KW-0238">DNA-binding</keyword>
<dbReference type="GO" id="GO:0003700">
    <property type="term" value="F:DNA-binding transcription factor activity"/>
    <property type="evidence" value="ECO:0007669"/>
    <property type="project" value="InterPro"/>
</dbReference>
<dbReference type="RefSeq" id="WP_128390843.1">
    <property type="nucleotide sequence ID" value="NZ_SBII01000012.1"/>
</dbReference>
<dbReference type="OrthoDB" id="632644at2"/>
<dbReference type="Proteomes" id="UP000287527">
    <property type="component" value="Unassembled WGS sequence"/>
</dbReference>
<gene>
    <name evidence="5" type="ORF">EPI11_15215</name>
</gene>
<dbReference type="SMART" id="SM00342">
    <property type="entry name" value="HTH_ARAC"/>
    <property type="match status" value="1"/>
</dbReference>
<dbReference type="PANTHER" id="PTHR43280">
    <property type="entry name" value="ARAC-FAMILY TRANSCRIPTIONAL REGULATOR"/>
    <property type="match status" value="1"/>
</dbReference>
<accession>A0A3S4STR9</accession>
<dbReference type="InterPro" id="IPR011051">
    <property type="entry name" value="RmlC_Cupin_sf"/>
</dbReference>
<organism evidence="5 6">
    <name type="scientific">Flavobacterium cerinum</name>
    <dbReference type="NCBI Taxonomy" id="2502784"/>
    <lineage>
        <taxon>Bacteria</taxon>
        <taxon>Pseudomonadati</taxon>
        <taxon>Bacteroidota</taxon>
        <taxon>Flavobacteriia</taxon>
        <taxon>Flavobacteriales</taxon>
        <taxon>Flavobacteriaceae</taxon>
        <taxon>Flavobacterium</taxon>
    </lineage>
</organism>
<dbReference type="InterPro" id="IPR009057">
    <property type="entry name" value="Homeodomain-like_sf"/>
</dbReference>
<evidence type="ECO:0000313" key="5">
    <source>
        <dbReference type="EMBL" id="RWW92262.1"/>
    </source>
</evidence>
<dbReference type="Pfam" id="PF12833">
    <property type="entry name" value="HTH_18"/>
    <property type="match status" value="1"/>
</dbReference>
<reference evidence="5 6" key="1">
    <citation type="submission" date="2019-01" db="EMBL/GenBank/DDBJ databases">
        <title>Flavobacterium sp. nov.,isolated from freshwater.</title>
        <authorList>
            <person name="Zhang R."/>
            <person name="Du Z.-J."/>
        </authorList>
    </citation>
    <scope>NUCLEOTIDE SEQUENCE [LARGE SCALE GENOMIC DNA]</scope>
    <source>
        <strain evidence="5 6">1E403</strain>
    </source>
</reference>
<keyword evidence="1" id="KW-0805">Transcription regulation</keyword>
<comment type="caution">
    <text evidence="5">The sequence shown here is derived from an EMBL/GenBank/DDBJ whole genome shotgun (WGS) entry which is preliminary data.</text>
</comment>
<proteinExistence type="predicted"/>
<dbReference type="EMBL" id="SBII01000012">
    <property type="protein sequence ID" value="RWW92262.1"/>
    <property type="molecule type" value="Genomic_DNA"/>
</dbReference>
<evidence type="ECO:0000313" key="6">
    <source>
        <dbReference type="Proteomes" id="UP000287527"/>
    </source>
</evidence>
<keyword evidence="6" id="KW-1185">Reference proteome</keyword>
<evidence type="ECO:0000259" key="4">
    <source>
        <dbReference type="PROSITE" id="PS01124"/>
    </source>
</evidence>